<dbReference type="PANTHER" id="PTHR30024:SF47">
    <property type="entry name" value="TAURINE-BINDING PERIPLASMIC PROTEIN"/>
    <property type="match status" value="1"/>
</dbReference>
<evidence type="ECO:0000313" key="7">
    <source>
        <dbReference type="Proteomes" id="UP000542125"/>
    </source>
</evidence>
<evidence type="ECO:0000313" key="6">
    <source>
        <dbReference type="EMBL" id="NYE80808.1"/>
    </source>
</evidence>
<evidence type="ECO:0000256" key="4">
    <source>
        <dbReference type="SAM" id="SignalP"/>
    </source>
</evidence>
<evidence type="ECO:0000259" key="5">
    <source>
        <dbReference type="SMART" id="SM00062"/>
    </source>
</evidence>
<feature type="signal peptide" evidence="4">
    <location>
        <begin position="1"/>
        <end position="27"/>
    </location>
</feature>
<dbReference type="PANTHER" id="PTHR30024">
    <property type="entry name" value="ALIPHATIC SULFONATES-BINDING PROTEIN-RELATED"/>
    <property type="match status" value="1"/>
</dbReference>
<dbReference type="Proteomes" id="UP000542125">
    <property type="component" value="Unassembled WGS sequence"/>
</dbReference>
<keyword evidence="7" id="KW-1185">Reference proteome</keyword>
<dbReference type="GO" id="GO:0042597">
    <property type="term" value="C:periplasmic space"/>
    <property type="evidence" value="ECO:0007669"/>
    <property type="project" value="UniProtKB-SubCell"/>
</dbReference>
<evidence type="ECO:0000256" key="1">
    <source>
        <dbReference type="ARBA" id="ARBA00004418"/>
    </source>
</evidence>
<comment type="subcellular location">
    <subcellularLocation>
        <location evidence="1">Periplasm</location>
    </subcellularLocation>
</comment>
<dbReference type="EMBL" id="JACBYR010000001">
    <property type="protein sequence ID" value="NYE80808.1"/>
    <property type="molecule type" value="Genomic_DNA"/>
</dbReference>
<comment type="caution">
    <text evidence="6">The sequence shown here is derived from an EMBL/GenBank/DDBJ whole genome shotgun (WGS) entry which is preliminary data.</text>
</comment>
<feature type="domain" description="Solute-binding protein family 3/N-terminal" evidence="5">
    <location>
        <begin position="46"/>
        <end position="252"/>
    </location>
</feature>
<dbReference type="AlphaFoldDB" id="A0A7Y9IPX9"/>
<evidence type="ECO:0000256" key="2">
    <source>
        <dbReference type="ARBA" id="ARBA00010742"/>
    </source>
</evidence>
<evidence type="ECO:0000256" key="3">
    <source>
        <dbReference type="ARBA" id="ARBA00022729"/>
    </source>
</evidence>
<proteinExistence type="inferred from homology"/>
<reference evidence="6 7" key="1">
    <citation type="submission" date="2020-07" db="EMBL/GenBank/DDBJ databases">
        <title>Genomic Encyclopedia of Type Strains, Phase IV (KMG-V): Genome sequencing to study the core and pangenomes of soil and plant-associated prokaryotes.</title>
        <authorList>
            <person name="Whitman W."/>
        </authorList>
    </citation>
    <scope>NUCLEOTIDE SEQUENCE [LARGE SCALE GENOMIC DNA]</scope>
    <source>
        <strain evidence="6 7">SAS40</strain>
    </source>
</reference>
<dbReference type="SUPFAM" id="SSF53850">
    <property type="entry name" value="Periplasmic binding protein-like II"/>
    <property type="match status" value="1"/>
</dbReference>
<dbReference type="Gene3D" id="3.40.190.10">
    <property type="entry name" value="Periplasmic binding protein-like II"/>
    <property type="match status" value="2"/>
</dbReference>
<accession>A0A7Y9IPX9</accession>
<name>A0A7Y9IPX9_9BURK</name>
<keyword evidence="3 4" id="KW-0732">Signal</keyword>
<comment type="similarity">
    <text evidence="2">Belongs to the bacterial solute-binding protein SsuA/TauA family.</text>
</comment>
<gene>
    <name evidence="6" type="ORF">FHW18_000079</name>
</gene>
<feature type="chain" id="PRO_5030620968" evidence="4">
    <location>
        <begin position="28"/>
        <end position="330"/>
    </location>
</feature>
<dbReference type="SMART" id="SM00062">
    <property type="entry name" value="PBPb"/>
    <property type="match status" value="1"/>
</dbReference>
<organism evidence="6 7">
    <name type="scientific">Pigmentiphaga litoralis</name>
    <dbReference type="NCBI Taxonomy" id="516702"/>
    <lineage>
        <taxon>Bacteria</taxon>
        <taxon>Pseudomonadati</taxon>
        <taxon>Pseudomonadota</taxon>
        <taxon>Betaproteobacteria</taxon>
        <taxon>Burkholderiales</taxon>
        <taxon>Alcaligenaceae</taxon>
        <taxon>Pigmentiphaga</taxon>
    </lineage>
</organism>
<dbReference type="InterPro" id="IPR015168">
    <property type="entry name" value="SsuA/THI5"/>
</dbReference>
<sequence length="330" mass="35703">MTHSLVRFLCKVGAVVATGMLTLTAQAAEPVTIRLGDLAQSVNGIASGVMVKQGIDKKYGLKVEYSVYPTLDGLFTAIRGKQVDVGFGGWTAFAQFRSKGMPVTMIYPVGRGASLDVLVKADSPVRSLDDLKGKRIGSYAGAAGTATVLLRVLTSQYYGYDPAANGTLQYAGPGLLPSLLDKGEIDAALLFDPLAAKAVASGKFRSVAKLADVYKEKTGENFLWTGYATNDDFMAANPEALTNFTKAWIEAVQYVKSHPEVFVEVGKQFGFEPSTVGILRDRVNDDYVLTWDQQYIDYLGNFAKRANQVMGKGFLDDVPQKAFSTRFAPK</sequence>
<dbReference type="InterPro" id="IPR001638">
    <property type="entry name" value="Solute-binding_3/MltF_N"/>
</dbReference>
<dbReference type="Pfam" id="PF09084">
    <property type="entry name" value="NMT1"/>
    <property type="match status" value="1"/>
</dbReference>
<protein>
    <submittedName>
        <fullName evidence="6">NitT/TauT family transport system substrate-binding protein</fullName>
    </submittedName>
</protein>
<dbReference type="RefSeq" id="WP_179582273.1">
    <property type="nucleotide sequence ID" value="NZ_JACBYR010000001.1"/>
</dbReference>